<keyword evidence="2" id="KW-1185">Reference proteome</keyword>
<protein>
    <submittedName>
        <fullName evidence="1">Uncharacterized protein</fullName>
    </submittedName>
</protein>
<evidence type="ECO:0000313" key="2">
    <source>
        <dbReference type="Proteomes" id="UP001607302"/>
    </source>
</evidence>
<accession>A0ABD2AI50</accession>
<gene>
    <name evidence="1" type="ORF">V1478_010559</name>
</gene>
<comment type="caution">
    <text evidence="1">The sequence shown here is derived from an EMBL/GenBank/DDBJ whole genome shotgun (WGS) entry which is preliminary data.</text>
</comment>
<dbReference type="AlphaFoldDB" id="A0ABD2AI50"/>
<proteinExistence type="predicted"/>
<organism evidence="1 2">
    <name type="scientific">Vespula squamosa</name>
    <name type="common">Southern yellow jacket</name>
    <name type="synonym">Wasp</name>
    <dbReference type="NCBI Taxonomy" id="30214"/>
    <lineage>
        <taxon>Eukaryota</taxon>
        <taxon>Metazoa</taxon>
        <taxon>Ecdysozoa</taxon>
        <taxon>Arthropoda</taxon>
        <taxon>Hexapoda</taxon>
        <taxon>Insecta</taxon>
        <taxon>Pterygota</taxon>
        <taxon>Neoptera</taxon>
        <taxon>Endopterygota</taxon>
        <taxon>Hymenoptera</taxon>
        <taxon>Apocrita</taxon>
        <taxon>Aculeata</taxon>
        <taxon>Vespoidea</taxon>
        <taxon>Vespidae</taxon>
        <taxon>Vespinae</taxon>
        <taxon>Vespula</taxon>
    </lineage>
</organism>
<evidence type="ECO:0000313" key="1">
    <source>
        <dbReference type="EMBL" id="KAL2720293.1"/>
    </source>
</evidence>
<reference evidence="1 2" key="1">
    <citation type="journal article" date="2024" name="Ann. Entomol. Soc. Am.">
        <title>Genomic analyses of the southern and eastern yellowjacket wasps (Hymenoptera: Vespidae) reveal evolutionary signatures of social life.</title>
        <authorList>
            <person name="Catto M.A."/>
            <person name="Caine P.B."/>
            <person name="Orr S.E."/>
            <person name="Hunt B.G."/>
            <person name="Goodisman M.A.D."/>
        </authorList>
    </citation>
    <scope>NUCLEOTIDE SEQUENCE [LARGE SCALE GENOMIC DNA]</scope>
    <source>
        <strain evidence="1">233</strain>
        <tissue evidence="1">Head and thorax</tissue>
    </source>
</reference>
<dbReference type="Proteomes" id="UP001607302">
    <property type="component" value="Unassembled WGS sequence"/>
</dbReference>
<name>A0ABD2AI50_VESSQ</name>
<dbReference type="EMBL" id="JAUDFV010000147">
    <property type="protein sequence ID" value="KAL2720293.1"/>
    <property type="molecule type" value="Genomic_DNA"/>
</dbReference>
<sequence>MMFQMKNCIYTKSDIVSRSGYK</sequence>